<organism evidence="1 2">
    <name type="scientific">Rhodopirellula europaea 6C</name>
    <dbReference type="NCBI Taxonomy" id="1263867"/>
    <lineage>
        <taxon>Bacteria</taxon>
        <taxon>Pseudomonadati</taxon>
        <taxon>Planctomycetota</taxon>
        <taxon>Planctomycetia</taxon>
        <taxon>Pirellulales</taxon>
        <taxon>Pirellulaceae</taxon>
        <taxon>Rhodopirellula</taxon>
    </lineage>
</organism>
<comment type="caution">
    <text evidence="1">The sequence shown here is derived from an EMBL/GenBank/DDBJ whole genome shotgun (WGS) entry which is preliminary data.</text>
</comment>
<dbReference type="AlphaFoldDB" id="M2ACT7"/>
<keyword evidence="2" id="KW-1185">Reference proteome</keyword>
<reference evidence="1" key="1">
    <citation type="submission" date="2012-11" db="EMBL/GenBank/DDBJ databases">
        <title>Permanent draft genomes of Rhodopirellula europaea strain SH398 and 6C.</title>
        <authorList>
            <person name="Richter M."/>
            <person name="Richter-Heitmann T."/>
            <person name="Frank C."/>
            <person name="Harder J."/>
            <person name="Glockner F.O."/>
        </authorList>
    </citation>
    <scope>NUCLEOTIDE SEQUENCE</scope>
    <source>
        <strain evidence="1">6C</strain>
    </source>
</reference>
<gene>
    <name evidence="1" type="ORF">RE6C_04582</name>
</gene>
<dbReference type="EMBL" id="ANMO01000211">
    <property type="protein sequence ID" value="EMB14775.1"/>
    <property type="molecule type" value="Genomic_DNA"/>
</dbReference>
<accession>M2ACT7</accession>
<protein>
    <submittedName>
        <fullName evidence="1">Putative secreted protein</fullName>
    </submittedName>
</protein>
<dbReference type="PATRIC" id="fig|1263867.3.peg.4914"/>
<dbReference type="RefSeq" id="WP_008660121.1">
    <property type="nucleotide sequence ID" value="NZ_ANMO01000211.1"/>
</dbReference>
<reference evidence="1" key="2">
    <citation type="journal article" date="2013" name="Mar. Genomics">
        <title>Expression of sulfatases in Rhodopirellula baltica and the diversity of sulfatases in the genus Rhodopirellula.</title>
        <authorList>
            <person name="Wegner C.E."/>
            <person name="Richter-Heitmann T."/>
            <person name="Klindworth A."/>
            <person name="Klockow C."/>
            <person name="Richter M."/>
            <person name="Achstetter T."/>
            <person name="Glockner F.O."/>
            <person name="Harder J."/>
        </authorList>
    </citation>
    <scope>NUCLEOTIDE SEQUENCE [LARGE SCALE GENOMIC DNA]</scope>
    <source>
        <strain evidence="1">6C</strain>
    </source>
</reference>
<dbReference type="Proteomes" id="UP000011529">
    <property type="component" value="Unassembled WGS sequence"/>
</dbReference>
<sequence>MKNAFETNRVEAATMLHRLVILFVSLALVSGPMNCALAEDEDSPYSITTLRADDEVEVKIGKDKARFDVQSPAGISQAVIERRGNRWPAIVVVRLHLQGLESLRISNGNESLVASVSSHDDKVCLRMDGQENAPLDSRHSFWMKIRVVRGKEVPRNVDVANRAYFEMKLPKALLENNPKSIKLKWIDFYR</sequence>
<evidence type="ECO:0000313" key="1">
    <source>
        <dbReference type="EMBL" id="EMB14775.1"/>
    </source>
</evidence>
<evidence type="ECO:0000313" key="2">
    <source>
        <dbReference type="Proteomes" id="UP000011529"/>
    </source>
</evidence>
<name>M2ACT7_9BACT</name>
<proteinExistence type="predicted"/>